<evidence type="ECO:0000313" key="2">
    <source>
        <dbReference type="EMBL" id="EHQ91676.1"/>
    </source>
</evidence>
<dbReference type="OrthoDB" id="1809812at2"/>
<name>H5XYX0_9FIRM</name>
<keyword evidence="1" id="KW-0812">Transmembrane</keyword>
<reference evidence="2 3" key="1">
    <citation type="submission" date="2011-11" db="EMBL/GenBank/DDBJ databases">
        <title>The Noncontiguous Finished genome of Desulfosporosinus youngiae DSM 17734.</title>
        <authorList>
            <consortium name="US DOE Joint Genome Institute (JGI-PGF)"/>
            <person name="Lucas S."/>
            <person name="Han J."/>
            <person name="Lapidus A."/>
            <person name="Cheng J.-F."/>
            <person name="Goodwin L."/>
            <person name="Pitluck S."/>
            <person name="Peters L."/>
            <person name="Ovchinnikova G."/>
            <person name="Lu M."/>
            <person name="Land M.L."/>
            <person name="Hauser L."/>
            <person name="Pester M."/>
            <person name="Spring S."/>
            <person name="Ollivier B."/>
            <person name="Rattei T."/>
            <person name="Klenk H.-P."/>
            <person name="Wagner M."/>
            <person name="Loy A."/>
            <person name="Woyke T.J."/>
        </authorList>
    </citation>
    <scope>NUCLEOTIDE SEQUENCE [LARGE SCALE GENOMIC DNA]</scope>
    <source>
        <strain evidence="2 3">DSM 17734</strain>
    </source>
</reference>
<gene>
    <name evidence="2" type="ORF">DesyoDRAFT_4729</name>
</gene>
<keyword evidence="3" id="KW-1185">Reference proteome</keyword>
<dbReference type="AlphaFoldDB" id="H5XYX0"/>
<dbReference type="EMBL" id="CM001441">
    <property type="protein sequence ID" value="EHQ91676.1"/>
    <property type="molecule type" value="Genomic_DNA"/>
</dbReference>
<accession>H5XYX0</accession>
<protein>
    <submittedName>
        <fullName evidence="2">Uncharacterized protein</fullName>
    </submittedName>
</protein>
<dbReference type="HOGENOM" id="CLU_2368342_0_0_9"/>
<dbReference type="RefSeq" id="WP_007786711.1">
    <property type="nucleotide sequence ID" value="NZ_CM001441.1"/>
</dbReference>
<sequence>MNEQIIGIGEMGFVLFILTLITIVIVVLISQIFKSLRARASSMAEIARDEAYRKLAEESILVQRKMAEGQQTIVNDLSEMKARINAIEKILREVG</sequence>
<dbReference type="Proteomes" id="UP000005104">
    <property type="component" value="Chromosome"/>
</dbReference>
<dbReference type="eggNOG" id="ENOG5033BFE">
    <property type="taxonomic scope" value="Bacteria"/>
</dbReference>
<keyword evidence="1" id="KW-0472">Membrane</keyword>
<evidence type="ECO:0000256" key="1">
    <source>
        <dbReference type="SAM" id="Phobius"/>
    </source>
</evidence>
<proteinExistence type="predicted"/>
<keyword evidence="1" id="KW-1133">Transmembrane helix</keyword>
<evidence type="ECO:0000313" key="3">
    <source>
        <dbReference type="Proteomes" id="UP000005104"/>
    </source>
</evidence>
<organism evidence="2 3">
    <name type="scientific">Desulfosporosinus youngiae DSM 17734</name>
    <dbReference type="NCBI Taxonomy" id="768710"/>
    <lineage>
        <taxon>Bacteria</taxon>
        <taxon>Bacillati</taxon>
        <taxon>Bacillota</taxon>
        <taxon>Clostridia</taxon>
        <taxon>Eubacteriales</taxon>
        <taxon>Desulfitobacteriaceae</taxon>
        <taxon>Desulfosporosinus</taxon>
    </lineage>
</organism>
<feature type="transmembrane region" description="Helical" evidence="1">
    <location>
        <begin position="12"/>
        <end position="33"/>
    </location>
</feature>